<evidence type="ECO:0000313" key="2">
    <source>
        <dbReference type="EMBL" id="CAB5218248.1"/>
    </source>
</evidence>
<name>A0A6J7WN57_9CAUD</name>
<organism evidence="2">
    <name type="scientific">uncultured Caudovirales phage</name>
    <dbReference type="NCBI Taxonomy" id="2100421"/>
    <lineage>
        <taxon>Viruses</taxon>
        <taxon>Duplodnaviria</taxon>
        <taxon>Heunggongvirae</taxon>
        <taxon>Uroviricota</taxon>
        <taxon>Caudoviricetes</taxon>
        <taxon>Peduoviridae</taxon>
        <taxon>Maltschvirus</taxon>
        <taxon>Maltschvirus maltsch</taxon>
    </lineage>
</organism>
<dbReference type="EMBL" id="LR798257">
    <property type="protein sequence ID" value="CAB5218248.1"/>
    <property type="molecule type" value="Genomic_DNA"/>
</dbReference>
<dbReference type="GO" id="GO:0051213">
    <property type="term" value="F:dioxygenase activity"/>
    <property type="evidence" value="ECO:0007669"/>
    <property type="project" value="UniProtKB-KW"/>
</dbReference>
<dbReference type="Pfam" id="PF13640">
    <property type="entry name" value="2OG-FeII_Oxy_3"/>
    <property type="match status" value="1"/>
</dbReference>
<keyword evidence="2" id="KW-0223">Dioxygenase</keyword>
<evidence type="ECO:0000259" key="1">
    <source>
        <dbReference type="Pfam" id="PF13640"/>
    </source>
</evidence>
<protein>
    <submittedName>
        <fullName evidence="2">Oxoglutarate/iron-dependent dioxygenase</fullName>
    </submittedName>
</protein>
<dbReference type="InterPro" id="IPR044862">
    <property type="entry name" value="Pro_4_hyd_alph_FE2OG_OXY"/>
</dbReference>
<accession>A0A6J7WN57</accession>
<gene>
    <name evidence="2" type="ORF">UFOVP204_130</name>
</gene>
<keyword evidence="2" id="KW-0560">Oxidoreductase</keyword>
<feature type="domain" description="Prolyl 4-hydroxylase alpha subunit Fe(2+) 2OG dioxygenase" evidence="1">
    <location>
        <begin position="138"/>
        <end position="213"/>
    </location>
</feature>
<dbReference type="Gene3D" id="2.60.120.620">
    <property type="entry name" value="q2cbj1_9rhob like domain"/>
    <property type="match status" value="1"/>
</dbReference>
<proteinExistence type="predicted"/>
<reference evidence="2" key="1">
    <citation type="submission" date="2020-05" db="EMBL/GenBank/DDBJ databases">
        <authorList>
            <person name="Chiriac C."/>
            <person name="Salcher M."/>
            <person name="Ghai R."/>
            <person name="Kavagutti S V."/>
        </authorList>
    </citation>
    <scope>NUCLEOTIDE SEQUENCE</scope>
</reference>
<sequence length="228" mass="26692">MNLEKTIIDGDLWYIDNFLTEEELAWLKPYMDDPKDWYVTMRSPYQNILNKFIGSIQRYDEDGNVLPPDANTFGDPNVDISIFSKPGGIWDRIRSVMPEHYDQHSSLQSFKYIPSEEIPSLLNEQFLKEYQAGYPLDYAMNWHVDQHEEDNGMIASFSIYLNDDFEGGVLQFMEKPYVIEAKAGRFVNIPITNEFRHRVSILKSGNNRHTLYGNCWRTQTDVIHSEDC</sequence>